<evidence type="ECO:0000313" key="4">
    <source>
        <dbReference type="Proteomes" id="UP000030106"/>
    </source>
</evidence>
<accession>A0A0A2VVM8</accession>
<feature type="transmembrane region" description="Helical" evidence="2">
    <location>
        <begin position="21"/>
        <end position="42"/>
    </location>
</feature>
<keyword evidence="2" id="KW-0472">Membrane</keyword>
<dbReference type="HOGENOM" id="CLU_1503194_0_0_1"/>
<evidence type="ECO:0000313" key="3">
    <source>
        <dbReference type="EMBL" id="KGQ10185.1"/>
    </source>
</evidence>
<reference evidence="3 4" key="1">
    <citation type="submission" date="2012-10" db="EMBL/GenBank/DDBJ databases">
        <title>Genome sequencing and analysis of entomopathogenic fungi Beauveria bassiana D1-5.</title>
        <authorList>
            <person name="Li Q."/>
            <person name="Wang L."/>
            <person name="Zhang Z."/>
            <person name="Wang Q."/>
            <person name="Ren J."/>
            <person name="Wang M."/>
            <person name="Xu W."/>
            <person name="Wang J."/>
            <person name="Lu Y."/>
            <person name="Du Q."/>
            <person name="Sun Z."/>
        </authorList>
    </citation>
    <scope>NUCLEOTIDE SEQUENCE [LARGE SCALE GENOMIC DNA]</scope>
    <source>
        <strain evidence="3 4">D1-5</strain>
    </source>
</reference>
<dbReference type="EMBL" id="ANFO01000347">
    <property type="protein sequence ID" value="KGQ10185.1"/>
    <property type="molecule type" value="Genomic_DNA"/>
</dbReference>
<organism evidence="3 4">
    <name type="scientific">Beauveria bassiana D1-5</name>
    <dbReference type="NCBI Taxonomy" id="1245745"/>
    <lineage>
        <taxon>Eukaryota</taxon>
        <taxon>Fungi</taxon>
        <taxon>Dikarya</taxon>
        <taxon>Ascomycota</taxon>
        <taxon>Pezizomycotina</taxon>
        <taxon>Sordariomycetes</taxon>
        <taxon>Hypocreomycetidae</taxon>
        <taxon>Hypocreales</taxon>
        <taxon>Cordycipitaceae</taxon>
        <taxon>Beauveria</taxon>
    </lineage>
</organism>
<feature type="region of interest" description="Disordered" evidence="1">
    <location>
        <begin position="122"/>
        <end position="179"/>
    </location>
</feature>
<keyword evidence="2" id="KW-0812">Transmembrane</keyword>
<protein>
    <submittedName>
        <fullName evidence="3">Uncharacterized protein</fullName>
    </submittedName>
</protein>
<keyword evidence="2" id="KW-1133">Transmembrane helix</keyword>
<evidence type="ECO:0000256" key="1">
    <source>
        <dbReference type="SAM" id="MobiDB-lite"/>
    </source>
</evidence>
<feature type="compositionally biased region" description="Basic and acidic residues" evidence="1">
    <location>
        <begin position="165"/>
        <end position="179"/>
    </location>
</feature>
<proteinExistence type="predicted"/>
<feature type="compositionally biased region" description="Low complexity" evidence="1">
    <location>
        <begin position="125"/>
        <end position="140"/>
    </location>
</feature>
<comment type="caution">
    <text evidence="3">The sequence shown here is derived from an EMBL/GenBank/DDBJ whole genome shotgun (WGS) entry which is preliminary data.</text>
</comment>
<sequence length="179" mass="19639">MPCQASAHSRFVGIVLARRRYAVTLVNSIIAQGLILSNSFLWNHSMANLDSVINAASFLLSNVPLLASANPSSRPEPAASPKPRQPLELDSRYLPPAQFFFSTTLWPSAIVSRVLRKLEASDTISQTESNTTTAHTSHSSDGPPVEKTTSRLARVLTLCASSPVSKEKERERAEKREPW</sequence>
<name>A0A0A2VVM8_BEABA</name>
<gene>
    <name evidence="3" type="ORF">BBAD15_g4457</name>
</gene>
<dbReference type="AlphaFoldDB" id="A0A0A2VVM8"/>
<dbReference type="Proteomes" id="UP000030106">
    <property type="component" value="Unassembled WGS sequence"/>
</dbReference>
<evidence type="ECO:0000256" key="2">
    <source>
        <dbReference type="SAM" id="Phobius"/>
    </source>
</evidence>